<gene>
    <name evidence="6" type="ORF">ACFQDD_04615</name>
</gene>
<evidence type="ECO:0000256" key="3">
    <source>
        <dbReference type="ARBA" id="ARBA00022989"/>
    </source>
</evidence>
<dbReference type="AlphaFoldDB" id="A0ABD5T020"/>
<proteinExistence type="predicted"/>
<evidence type="ECO:0000256" key="5">
    <source>
        <dbReference type="SAM" id="Phobius"/>
    </source>
</evidence>
<comment type="caution">
    <text evidence="6">The sequence shown here is derived from an EMBL/GenBank/DDBJ whole genome shotgun (WGS) entry which is preliminary data.</text>
</comment>
<keyword evidence="7" id="KW-1185">Reference proteome</keyword>
<dbReference type="Proteomes" id="UP001596274">
    <property type="component" value="Unassembled WGS sequence"/>
</dbReference>
<dbReference type="InterPro" id="IPR019109">
    <property type="entry name" value="MamF_MmsF"/>
</dbReference>
<evidence type="ECO:0000256" key="2">
    <source>
        <dbReference type="ARBA" id="ARBA00022692"/>
    </source>
</evidence>
<keyword evidence="4 5" id="KW-0472">Membrane</keyword>
<keyword evidence="2 5" id="KW-0812">Transmembrane</keyword>
<accession>A0ABD5T020</accession>
<feature type="transmembrane region" description="Helical" evidence="5">
    <location>
        <begin position="54"/>
        <end position="77"/>
    </location>
</feature>
<keyword evidence="3 5" id="KW-1133">Transmembrane helix</keyword>
<protein>
    <submittedName>
        <fullName evidence="6">DUF4870 domain-containing protein</fullName>
    </submittedName>
</protein>
<sequence length="122" mass="12962">MASTAESVGAGGTSENTTMAALTHVLALFTWLVGPLVIYVVTNDAFVKENARNAVNWQIWFSIYSIVASAFVLMTALVGIGLLIAPVLFLVLGLIDTVLIVIAAVKASDGEAWHYPLTIDLL</sequence>
<name>A0ABD5T020_9EURY</name>
<evidence type="ECO:0000256" key="4">
    <source>
        <dbReference type="ARBA" id="ARBA00023136"/>
    </source>
</evidence>
<evidence type="ECO:0000256" key="1">
    <source>
        <dbReference type="ARBA" id="ARBA00004141"/>
    </source>
</evidence>
<reference evidence="6 7" key="1">
    <citation type="journal article" date="2019" name="Int. J. Syst. Evol. Microbiol.">
        <title>The Global Catalogue of Microorganisms (GCM) 10K type strain sequencing project: providing services to taxonomists for standard genome sequencing and annotation.</title>
        <authorList>
            <consortium name="The Broad Institute Genomics Platform"/>
            <consortium name="The Broad Institute Genome Sequencing Center for Infectious Disease"/>
            <person name="Wu L."/>
            <person name="Ma J."/>
        </authorList>
    </citation>
    <scope>NUCLEOTIDE SEQUENCE [LARGE SCALE GENOMIC DNA]</scope>
    <source>
        <strain evidence="6 7">PJ61</strain>
    </source>
</reference>
<dbReference type="Pfam" id="PF09685">
    <property type="entry name" value="MamF_MmsF"/>
    <property type="match status" value="1"/>
</dbReference>
<evidence type="ECO:0000313" key="7">
    <source>
        <dbReference type="Proteomes" id="UP001596274"/>
    </source>
</evidence>
<organism evidence="6 7">
    <name type="scientific">Halorubrum pallidum</name>
    <dbReference type="NCBI Taxonomy" id="1526114"/>
    <lineage>
        <taxon>Archaea</taxon>
        <taxon>Methanobacteriati</taxon>
        <taxon>Methanobacteriota</taxon>
        <taxon>Stenosarchaea group</taxon>
        <taxon>Halobacteria</taxon>
        <taxon>Halobacteriales</taxon>
        <taxon>Haloferacaceae</taxon>
        <taxon>Halorubrum</taxon>
    </lineage>
</organism>
<feature type="transmembrane region" description="Helical" evidence="5">
    <location>
        <begin position="20"/>
        <end position="42"/>
    </location>
</feature>
<dbReference type="EMBL" id="JBHSWT010000151">
    <property type="protein sequence ID" value="MFC6770806.1"/>
    <property type="molecule type" value="Genomic_DNA"/>
</dbReference>
<feature type="transmembrane region" description="Helical" evidence="5">
    <location>
        <begin position="83"/>
        <end position="105"/>
    </location>
</feature>
<comment type="subcellular location">
    <subcellularLocation>
        <location evidence="1">Membrane</location>
        <topology evidence="1">Multi-pass membrane protein</topology>
    </subcellularLocation>
</comment>
<evidence type="ECO:0000313" key="6">
    <source>
        <dbReference type="EMBL" id="MFC6770806.1"/>
    </source>
</evidence>